<reference evidence="2 3" key="1">
    <citation type="journal article" date="2018" name="Nat. Genet.">
        <title>The Rosa genome provides new insights in the design of modern roses.</title>
        <authorList>
            <person name="Bendahmane M."/>
        </authorList>
    </citation>
    <scope>NUCLEOTIDE SEQUENCE [LARGE SCALE GENOMIC DNA]</scope>
    <source>
        <strain evidence="3">cv. Old Blush</strain>
    </source>
</reference>
<gene>
    <name evidence="2" type="ORF">RchiOBHm_Chr1g0320291</name>
</gene>
<keyword evidence="1" id="KW-0812">Transmembrane</keyword>
<name>A0A2P6S8S4_ROSCH</name>
<dbReference type="Gramene" id="PRQ55046">
    <property type="protein sequence ID" value="PRQ55046"/>
    <property type="gene ID" value="RchiOBHm_Chr1g0320291"/>
</dbReference>
<dbReference type="AlphaFoldDB" id="A0A2P6S8S4"/>
<keyword evidence="3" id="KW-1185">Reference proteome</keyword>
<sequence>MILIPYGIAGGLHHLRTSKEKVQIVESLTLFLLAFFLSSAALPLLLPGLLMLLCSIFSSPFFSLCSAFYIAPIMSLVCIKHRVLEFNLK</sequence>
<comment type="caution">
    <text evidence="2">The sequence shown here is derived from an EMBL/GenBank/DDBJ whole genome shotgun (WGS) entry which is preliminary data.</text>
</comment>
<evidence type="ECO:0000256" key="1">
    <source>
        <dbReference type="SAM" id="Phobius"/>
    </source>
</evidence>
<proteinExistence type="predicted"/>
<feature type="transmembrane region" description="Helical" evidence="1">
    <location>
        <begin position="59"/>
        <end position="79"/>
    </location>
</feature>
<evidence type="ECO:0000313" key="2">
    <source>
        <dbReference type="EMBL" id="PRQ55046.1"/>
    </source>
</evidence>
<protein>
    <submittedName>
        <fullName evidence="2">Uncharacterized protein</fullName>
    </submittedName>
</protein>
<keyword evidence="1" id="KW-0472">Membrane</keyword>
<accession>A0A2P6S8S4</accession>
<dbReference type="Proteomes" id="UP000238479">
    <property type="component" value="Chromosome 1"/>
</dbReference>
<evidence type="ECO:0000313" key="3">
    <source>
        <dbReference type="Proteomes" id="UP000238479"/>
    </source>
</evidence>
<feature type="transmembrane region" description="Helical" evidence="1">
    <location>
        <begin position="28"/>
        <end position="53"/>
    </location>
</feature>
<dbReference type="EMBL" id="PDCK01000039">
    <property type="protein sequence ID" value="PRQ55046.1"/>
    <property type="molecule type" value="Genomic_DNA"/>
</dbReference>
<organism evidence="2 3">
    <name type="scientific">Rosa chinensis</name>
    <name type="common">China rose</name>
    <dbReference type="NCBI Taxonomy" id="74649"/>
    <lineage>
        <taxon>Eukaryota</taxon>
        <taxon>Viridiplantae</taxon>
        <taxon>Streptophyta</taxon>
        <taxon>Embryophyta</taxon>
        <taxon>Tracheophyta</taxon>
        <taxon>Spermatophyta</taxon>
        <taxon>Magnoliopsida</taxon>
        <taxon>eudicotyledons</taxon>
        <taxon>Gunneridae</taxon>
        <taxon>Pentapetalae</taxon>
        <taxon>rosids</taxon>
        <taxon>fabids</taxon>
        <taxon>Rosales</taxon>
        <taxon>Rosaceae</taxon>
        <taxon>Rosoideae</taxon>
        <taxon>Rosoideae incertae sedis</taxon>
        <taxon>Rosa</taxon>
    </lineage>
</organism>
<keyword evidence="1" id="KW-1133">Transmembrane helix</keyword>